<sequence>MAIAPDVVLFADRLELFPEGSGVAAEYGSNVDLETTGPTWRSPSSARGTT</sequence>
<dbReference type="EMBL" id="AOGT01001168">
    <property type="protein sequence ID" value="EMG48281.1"/>
    <property type="molecule type" value="Genomic_DNA"/>
</dbReference>
<gene>
    <name evidence="1" type="ORF">G210_1166</name>
</gene>
<dbReference type="Proteomes" id="UP000011777">
    <property type="component" value="Unassembled WGS sequence"/>
</dbReference>
<accession>M3IPC0</accession>
<comment type="caution">
    <text evidence="1">The sequence shown here is derived from an EMBL/GenBank/DDBJ whole genome shotgun (WGS) entry which is preliminary data.</text>
</comment>
<dbReference type="HOGENOM" id="CLU_3124895_0_0_1"/>
<evidence type="ECO:0000313" key="1">
    <source>
        <dbReference type="EMBL" id="EMG48281.1"/>
    </source>
</evidence>
<evidence type="ECO:0000313" key="2">
    <source>
        <dbReference type="Proteomes" id="UP000011777"/>
    </source>
</evidence>
<dbReference type="AlphaFoldDB" id="M3IPC0"/>
<keyword evidence="2" id="KW-1185">Reference proteome</keyword>
<organism evidence="1 2">
    <name type="scientific">Candida maltosa (strain Xu316)</name>
    <name type="common">Yeast</name>
    <dbReference type="NCBI Taxonomy" id="1245528"/>
    <lineage>
        <taxon>Eukaryota</taxon>
        <taxon>Fungi</taxon>
        <taxon>Dikarya</taxon>
        <taxon>Ascomycota</taxon>
        <taxon>Saccharomycotina</taxon>
        <taxon>Pichiomycetes</taxon>
        <taxon>Debaryomycetaceae</taxon>
        <taxon>Candida/Lodderomyces clade</taxon>
        <taxon>Candida</taxon>
    </lineage>
</organism>
<proteinExistence type="predicted"/>
<name>M3IPC0_CANMX</name>
<protein>
    <submittedName>
        <fullName evidence="1">Uncharacterized protein</fullName>
    </submittedName>
</protein>
<reference evidence="1 2" key="1">
    <citation type="submission" date="2013-02" db="EMBL/GenBank/DDBJ databases">
        <title>Genome sequence of Candida maltosa Xu316, a potential industrial strain for xylitol and ethanol production.</title>
        <authorList>
            <person name="Yu J."/>
            <person name="Wang Q."/>
            <person name="Geng X."/>
            <person name="Bao W."/>
            <person name="He P."/>
            <person name="Cai J."/>
        </authorList>
    </citation>
    <scope>NUCLEOTIDE SEQUENCE [LARGE SCALE GENOMIC DNA]</scope>
    <source>
        <strain evidence="2">Xu316</strain>
    </source>
</reference>